<keyword evidence="2" id="KW-1185">Reference proteome</keyword>
<comment type="caution">
    <text evidence="1">The sequence shown here is derived from an EMBL/GenBank/DDBJ whole genome shotgun (WGS) entry which is preliminary data.</text>
</comment>
<evidence type="ECO:0000313" key="2">
    <source>
        <dbReference type="Proteomes" id="UP000482800"/>
    </source>
</evidence>
<gene>
    <name evidence="1" type="ORF">Phou_055920</name>
</gene>
<reference evidence="1 2" key="2">
    <citation type="submission" date="2020-03" db="EMBL/GenBank/DDBJ databases">
        <authorList>
            <person name="Ichikawa N."/>
            <person name="Kimura A."/>
            <person name="Kitahashi Y."/>
            <person name="Uohara A."/>
        </authorList>
    </citation>
    <scope>NUCLEOTIDE SEQUENCE [LARGE SCALE GENOMIC DNA]</scope>
    <source>
        <strain evidence="1 2">NBRC 108639</strain>
    </source>
</reference>
<dbReference type="EMBL" id="BLPF01000002">
    <property type="protein sequence ID" value="GFJ81412.1"/>
    <property type="molecule type" value="Genomic_DNA"/>
</dbReference>
<protein>
    <submittedName>
        <fullName evidence="1">Uncharacterized protein</fullName>
    </submittedName>
</protein>
<organism evidence="1 2">
    <name type="scientific">Phytohabitans houttuyneae</name>
    <dbReference type="NCBI Taxonomy" id="1076126"/>
    <lineage>
        <taxon>Bacteria</taxon>
        <taxon>Bacillati</taxon>
        <taxon>Actinomycetota</taxon>
        <taxon>Actinomycetes</taxon>
        <taxon>Micromonosporales</taxon>
        <taxon>Micromonosporaceae</taxon>
    </lineage>
</organism>
<accession>A0A6V8K881</accession>
<proteinExistence type="predicted"/>
<evidence type="ECO:0000313" key="1">
    <source>
        <dbReference type="EMBL" id="GFJ81412.1"/>
    </source>
</evidence>
<reference evidence="1 2" key="1">
    <citation type="submission" date="2020-03" db="EMBL/GenBank/DDBJ databases">
        <title>Whole genome shotgun sequence of Phytohabitans houttuyneae NBRC 108639.</title>
        <authorList>
            <person name="Komaki H."/>
            <person name="Tamura T."/>
        </authorList>
    </citation>
    <scope>NUCLEOTIDE SEQUENCE [LARGE SCALE GENOMIC DNA]</scope>
    <source>
        <strain evidence="1 2">NBRC 108639</strain>
    </source>
</reference>
<name>A0A6V8K881_9ACTN</name>
<sequence length="96" mass="9657">MKVNQPDGPPAGHGGTKMVALRRTLIGMRPSGATGGLVDRAPGAGASGAGWFRSGVVTDWPELGSAAGRLAVEVAAGWPVREVVAGRSAPLERVTA</sequence>
<dbReference type="Proteomes" id="UP000482800">
    <property type="component" value="Unassembled WGS sequence"/>
</dbReference>
<dbReference type="AlphaFoldDB" id="A0A6V8K881"/>